<feature type="domain" description="Galactosyltransferase C-terminal" evidence="3">
    <location>
        <begin position="178"/>
        <end position="236"/>
    </location>
</feature>
<evidence type="ECO:0000313" key="4">
    <source>
        <dbReference type="EMBL" id="EMY82189.1"/>
    </source>
</evidence>
<reference evidence="4 5" key="1">
    <citation type="journal article" date="2014" name="Genome Biol. Evol.">
        <title>Extensive gene acquisition in the extremely psychrophilic bacterial species Psychroflexus torquis and the link to sea-ice ecosystem specialism.</title>
        <authorList>
            <person name="Feng S."/>
            <person name="Powell S.M."/>
            <person name="Wilson R."/>
            <person name="Bowman J.P."/>
        </authorList>
    </citation>
    <scope>NUCLEOTIDE SEQUENCE [LARGE SCALE GENOMIC DNA]</scope>
    <source>
        <strain evidence="4 5">ACAM 44</strain>
    </source>
</reference>
<keyword evidence="1 4" id="KW-0808">Transferase</keyword>
<dbReference type="Pfam" id="PF02709">
    <property type="entry name" value="Glyco_transf_7C"/>
    <property type="match status" value="1"/>
</dbReference>
<dbReference type="RefSeq" id="WP_003436513.1">
    <property type="nucleotide sequence ID" value="NZ_APLF01000003.1"/>
</dbReference>
<dbReference type="InterPro" id="IPR050834">
    <property type="entry name" value="Glycosyltransf_2"/>
</dbReference>
<dbReference type="Pfam" id="PF00535">
    <property type="entry name" value="Glycos_transf_2"/>
    <property type="match status" value="1"/>
</dbReference>
<dbReference type="InterPro" id="IPR001173">
    <property type="entry name" value="Glyco_trans_2-like"/>
</dbReference>
<sequence length="271" mass="31217">MQASIIISTYNSPLWLEKVLWGYSIQTINDFEIIIADDGSTEETKLMLKKISSETSLLITHVWHKDDGFQKTKILNKAVLVSKSDYCIFTDGDCIPRNDFVEAHLKFRRKNSFLSGGHFPLSKMLSKIISKKNILNQSCFDLKWLKDHGLETKFKNIKLTKSKSVAELMNLVTTTKPTWNGGNASAWKQDIFAINGFDERMQYGGEDREFGERLINLGLKPVRVRYFAICIHLEHDRGYVNEKAWKINDEIRKSTRNEKRIKTPSGLNLHS</sequence>
<dbReference type="CDD" id="cd06420">
    <property type="entry name" value="GT2_Chondriotin_Pol_N"/>
    <property type="match status" value="1"/>
</dbReference>
<feature type="domain" description="Glycosyltransferase 2-like" evidence="2">
    <location>
        <begin position="4"/>
        <end position="111"/>
    </location>
</feature>
<comment type="caution">
    <text evidence="4">The sequence shown here is derived from an EMBL/GenBank/DDBJ whole genome shotgun (WGS) entry which is preliminary data.</text>
</comment>
<dbReference type="GO" id="GO:0016740">
    <property type="term" value="F:transferase activity"/>
    <property type="evidence" value="ECO:0007669"/>
    <property type="project" value="UniProtKB-KW"/>
</dbReference>
<dbReference type="PANTHER" id="PTHR43685:SF3">
    <property type="entry name" value="SLR2126 PROTEIN"/>
    <property type="match status" value="1"/>
</dbReference>
<evidence type="ECO:0000313" key="5">
    <source>
        <dbReference type="Proteomes" id="UP000012317"/>
    </source>
</evidence>
<dbReference type="Gene3D" id="3.90.550.10">
    <property type="entry name" value="Spore Coat Polysaccharide Biosynthesis Protein SpsA, Chain A"/>
    <property type="match status" value="1"/>
</dbReference>
<dbReference type="EMBL" id="APLF01000003">
    <property type="protein sequence ID" value="EMY82189.1"/>
    <property type="molecule type" value="Genomic_DNA"/>
</dbReference>
<dbReference type="InterPro" id="IPR029044">
    <property type="entry name" value="Nucleotide-diphossugar_trans"/>
</dbReference>
<dbReference type="Proteomes" id="UP000012317">
    <property type="component" value="Unassembled WGS sequence"/>
</dbReference>
<proteinExistence type="predicted"/>
<name>N1WYK8_9FLAO</name>
<accession>N1WYK8</accession>
<evidence type="ECO:0000256" key="1">
    <source>
        <dbReference type="ARBA" id="ARBA00022679"/>
    </source>
</evidence>
<dbReference type="SUPFAM" id="SSF53448">
    <property type="entry name" value="Nucleotide-diphospho-sugar transferases"/>
    <property type="match status" value="1"/>
</dbReference>
<dbReference type="PANTHER" id="PTHR43685">
    <property type="entry name" value="GLYCOSYLTRANSFERASE"/>
    <property type="match status" value="1"/>
</dbReference>
<evidence type="ECO:0000259" key="3">
    <source>
        <dbReference type="Pfam" id="PF02709"/>
    </source>
</evidence>
<dbReference type="PATRIC" id="fig|1189619.4.peg.652"/>
<dbReference type="STRING" id="1189619.pgond44_03093"/>
<evidence type="ECO:0000259" key="2">
    <source>
        <dbReference type="Pfam" id="PF00535"/>
    </source>
</evidence>
<protein>
    <submittedName>
        <fullName evidence="4">Family 2 glycosyl transferase</fullName>
    </submittedName>
</protein>
<gene>
    <name evidence="4" type="ORF">pgond44_03093</name>
</gene>
<dbReference type="AlphaFoldDB" id="N1WYK8"/>
<organism evidence="4 5">
    <name type="scientific">Psychroflexus gondwanensis ACAM 44</name>
    <dbReference type="NCBI Taxonomy" id="1189619"/>
    <lineage>
        <taxon>Bacteria</taxon>
        <taxon>Pseudomonadati</taxon>
        <taxon>Bacteroidota</taxon>
        <taxon>Flavobacteriia</taxon>
        <taxon>Flavobacteriales</taxon>
        <taxon>Flavobacteriaceae</taxon>
        <taxon>Psychroflexus</taxon>
    </lineage>
</organism>
<dbReference type="eggNOG" id="COG0463">
    <property type="taxonomic scope" value="Bacteria"/>
</dbReference>
<dbReference type="InterPro" id="IPR027791">
    <property type="entry name" value="Galactosyl_T_C"/>
</dbReference>
<keyword evidence="5" id="KW-1185">Reference proteome</keyword>